<dbReference type="EMBL" id="JABEXW010001660">
    <property type="protein sequence ID" value="KAF4943186.1"/>
    <property type="molecule type" value="Genomic_DNA"/>
</dbReference>
<dbReference type="Gene3D" id="2.120.10.70">
    <property type="entry name" value="Fucose-specific lectin"/>
    <property type="match status" value="1"/>
</dbReference>
<name>A0A8H4WMJ7_9HYPO</name>
<dbReference type="AlphaFoldDB" id="A0A8H4WMJ7"/>
<reference evidence="2" key="1">
    <citation type="journal article" date="2020" name="BMC Genomics">
        <title>Correction to: Identification and distribution of gene clusters required for synthesis of sphingolipid metabolism inhibitors in diverse species of the filamentous fungus Fusarium.</title>
        <authorList>
            <person name="Kim H.S."/>
            <person name="Lohmar J.M."/>
            <person name="Busman M."/>
            <person name="Brown D.W."/>
            <person name="Naumann T.A."/>
            <person name="Divon H.H."/>
            <person name="Lysoe E."/>
            <person name="Uhlig S."/>
            <person name="Proctor R.H."/>
        </authorList>
    </citation>
    <scope>NUCLEOTIDE SEQUENCE</scope>
    <source>
        <strain evidence="2">NRRL 20472</strain>
    </source>
</reference>
<organism evidence="2 3">
    <name type="scientific">Fusarium sarcochroum</name>
    <dbReference type="NCBI Taxonomy" id="1208366"/>
    <lineage>
        <taxon>Eukaryota</taxon>
        <taxon>Fungi</taxon>
        <taxon>Dikarya</taxon>
        <taxon>Ascomycota</taxon>
        <taxon>Pezizomycotina</taxon>
        <taxon>Sordariomycetes</taxon>
        <taxon>Hypocreomycetidae</taxon>
        <taxon>Hypocreales</taxon>
        <taxon>Nectriaceae</taxon>
        <taxon>Fusarium</taxon>
        <taxon>Fusarium lateritium species complex</taxon>
    </lineage>
</organism>
<dbReference type="SUPFAM" id="SSF89372">
    <property type="entry name" value="Fucose-specific lectin"/>
    <property type="match status" value="1"/>
</dbReference>
<evidence type="ECO:0000313" key="3">
    <source>
        <dbReference type="Proteomes" id="UP000622797"/>
    </source>
</evidence>
<accession>A0A8H4WMJ7</accession>
<evidence type="ECO:0008006" key="4">
    <source>
        <dbReference type="Google" id="ProtNLM"/>
    </source>
</evidence>
<sequence length="315" mass="34321">MVIVIGAAVGGGVGGTVGKGSSDSAPSSESSPTPEPPSSIAPSSGLSSANWTDPDGYQHYYVFYQSRKGDIMQSHYHSKNKTWKVRNVSASMTSVGTPLSAILGTSISAIAWSDDGSGWNLRLYLLLTNNYIAELSVLGPNDDAEWQKETTLKGQAAKGLNIAAYRPPDRNSSLIYLLMYQSEDQKITFKKRRENGWDSPFYSTPATNKSSLAIGSVDLTSKDEDGPQWRLYFDNSNTLQEGSFKDSYNNDWTPNWVVNVDGEDGLVARWYDDEAQKWSEPQAPNLKDSPKGVSASSNFTAIAGNGDKRLYGLVD</sequence>
<feature type="compositionally biased region" description="Low complexity" evidence="1">
    <location>
        <begin position="19"/>
        <end position="32"/>
    </location>
</feature>
<gene>
    <name evidence="2" type="ORF">FSARC_14994</name>
</gene>
<dbReference type="Proteomes" id="UP000622797">
    <property type="component" value="Unassembled WGS sequence"/>
</dbReference>
<dbReference type="OrthoDB" id="5396810at2759"/>
<evidence type="ECO:0000256" key="1">
    <source>
        <dbReference type="SAM" id="MobiDB-lite"/>
    </source>
</evidence>
<feature type="region of interest" description="Disordered" evidence="1">
    <location>
        <begin position="15"/>
        <end position="50"/>
    </location>
</feature>
<keyword evidence="3" id="KW-1185">Reference proteome</keyword>
<comment type="caution">
    <text evidence="2">The sequence shown here is derived from an EMBL/GenBank/DDBJ whole genome shotgun (WGS) entry which is preliminary data.</text>
</comment>
<reference evidence="2" key="2">
    <citation type="submission" date="2020-05" db="EMBL/GenBank/DDBJ databases">
        <authorList>
            <person name="Kim H.-S."/>
            <person name="Proctor R.H."/>
            <person name="Brown D.W."/>
        </authorList>
    </citation>
    <scope>NUCLEOTIDE SEQUENCE</scope>
    <source>
        <strain evidence="2">NRRL 20472</strain>
    </source>
</reference>
<proteinExistence type="predicted"/>
<protein>
    <recommendedName>
        <fullName evidence="4">Fucose-specific lectin</fullName>
    </recommendedName>
</protein>
<feature type="region of interest" description="Disordered" evidence="1">
    <location>
        <begin position="278"/>
        <end position="298"/>
    </location>
</feature>
<evidence type="ECO:0000313" key="2">
    <source>
        <dbReference type="EMBL" id="KAF4943186.1"/>
    </source>
</evidence>